<dbReference type="EMBL" id="ML170170">
    <property type="protein sequence ID" value="TDL23478.1"/>
    <property type="molecule type" value="Genomic_DNA"/>
</dbReference>
<feature type="signal peptide" evidence="1">
    <location>
        <begin position="1"/>
        <end position="24"/>
    </location>
</feature>
<name>A0A4Y7Q8F7_9AGAM</name>
<protein>
    <recommendedName>
        <fullName evidence="4">Secreted protein</fullName>
    </recommendedName>
</protein>
<evidence type="ECO:0000313" key="2">
    <source>
        <dbReference type="EMBL" id="TDL23478.1"/>
    </source>
</evidence>
<reference evidence="2 3" key="1">
    <citation type="submission" date="2018-06" db="EMBL/GenBank/DDBJ databases">
        <title>A transcriptomic atlas of mushroom development highlights an independent origin of complex multicellularity.</title>
        <authorList>
            <consortium name="DOE Joint Genome Institute"/>
            <person name="Krizsan K."/>
            <person name="Almasi E."/>
            <person name="Merenyi Z."/>
            <person name="Sahu N."/>
            <person name="Viragh M."/>
            <person name="Koszo T."/>
            <person name="Mondo S."/>
            <person name="Kiss B."/>
            <person name="Balint B."/>
            <person name="Kues U."/>
            <person name="Barry K."/>
            <person name="Hegedus J.C."/>
            <person name="Henrissat B."/>
            <person name="Johnson J."/>
            <person name="Lipzen A."/>
            <person name="Ohm R."/>
            <person name="Nagy I."/>
            <person name="Pangilinan J."/>
            <person name="Yan J."/>
            <person name="Xiong Y."/>
            <person name="Grigoriev I.V."/>
            <person name="Hibbett D.S."/>
            <person name="Nagy L.G."/>
        </authorList>
    </citation>
    <scope>NUCLEOTIDE SEQUENCE [LARGE SCALE GENOMIC DNA]</scope>
    <source>
        <strain evidence="2 3">SZMC22713</strain>
    </source>
</reference>
<dbReference type="Proteomes" id="UP000294933">
    <property type="component" value="Unassembled WGS sequence"/>
</dbReference>
<evidence type="ECO:0008006" key="4">
    <source>
        <dbReference type="Google" id="ProtNLM"/>
    </source>
</evidence>
<dbReference type="VEuPathDB" id="FungiDB:BD410DRAFT_787323"/>
<dbReference type="Gene3D" id="2.60.120.260">
    <property type="entry name" value="Galactose-binding domain-like"/>
    <property type="match status" value="1"/>
</dbReference>
<gene>
    <name evidence="2" type="ORF">BD410DRAFT_787323</name>
</gene>
<dbReference type="STRING" id="50990.A0A4Y7Q8F7"/>
<organism evidence="2 3">
    <name type="scientific">Rickenella mellea</name>
    <dbReference type="NCBI Taxonomy" id="50990"/>
    <lineage>
        <taxon>Eukaryota</taxon>
        <taxon>Fungi</taxon>
        <taxon>Dikarya</taxon>
        <taxon>Basidiomycota</taxon>
        <taxon>Agaricomycotina</taxon>
        <taxon>Agaricomycetes</taxon>
        <taxon>Hymenochaetales</taxon>
        <taxon>Rickenellaceae</taxon>
        <taxon>Rickenella</taxon>
    </lineage>
</organism>
<keyword evidence="3" id="KW-1185">Reference proteome</keyword>
<evidence type="ECO:0000256" key="1">
    <source>
        <dbReference type="SAM" id="SignalP"/>
    </source>
</evidence>
<feature type="chain" id="PRO_5021430996" description="Secreted protein" evidence="1">
    <location>
        <begin position="25"/>
        <end position="266"/>
    </location>
</feature>
<sequence length="266" mass="27671">MLAIFEMVFLRALAVLTVVGAAASEPPKLHARRTVDLVAARAPSPIQAVSATLTLGVAAATPHAVSTSTAPQTTYSLIPASASPDGYVNVTVNATDPRIQYSGLSGLQWTNSSTCSTKSKSCKTFGSFLTFQFTGTAIFFNVGMGPTGMICNATMDGMVSFLIDGYRPNPGCGPIWSQFGMANILHTVNISLIGPSALAPPSEQSQAAVDFLGFTVTTASGNSSGTLSNGTNSTTPSSASYHVKPTESLPFILTLIFIYFGIQLVL</sequence>
<dbReference type="AlphaFoldDB" id="A0A4Y7Q8F7"/>
<evidence type="ECO:0000313" key="3">
    <source>
        <dbReference type="Proteomes" id="UP000294933"/>
    </source>
</evidence>
<proteinExistence type="predicted"/>
<dbReference type="OrthoDB" id="3265734at2759"/>
<keyword evidence="1" id="KW-0732">Signal</keyword>
<accession>A0A4Y7Q8F7</accession>